<keyword evidence="2" id="KW-0472">Membrane</keyword>
<feature type="compositionally biased region" description="Polar residues" evidence="1">
    <location>
        <begin position="59"/>
        <end position="73"/>
    </location>
</feature>
<sequence>MLDWWFSRDAANVVFFGVCLALAFFCPSRRFSLLLGTEKLILIHEKKQIHQLDFVKASSQNGMKQRQKATASKQRGGLT</sequence>
<evidence type="ECO:0000313" key="3">
    <source>
        <dbReference type="EMBL" id="KAF0933712.1"/>
    </source>
</evidence>
<dbReference type="EMBL" id="SPHZ02000001">
    <property type="protein sequence ID" value="KAF0933712.1"/>
    <property type="molecule type" value="Genomic_DNA"/>
</dbReference>
<protein>
    <submittedName>
        <fullName evidence="3">Uncharacterized protein</fullName>
    </submittedName>
</protein>
<name>A0A6G1FA69_9ORYZ</name>
<organism evidence="3 4">
    <name type="scientific">Oryza meyeriana var. granulata</name>
    <dbReference type="NCBI Taxonomy" id="110450"/>
    <lineage>
        <taxon>Eukaryota</taxon>
        <taxon>Viridiplantae</taxon>
        <taxon>Streptophyta</taxon>
        <taxon>Embryophyta</taxon>
        <taxon>Tracheophyta</taxon>
        <taxon>Spermatophyta</taxon>
        <taxon>Magnoliopsida</taxon>
        <taxon>Liliopsida</taxon>
        <taxon>Poales</taxon>
        <taxon>Poaceae</taxon>
        <taxon>BOP clade</taxon>
        <taxon>Oryzoideae</taxon>
        <taxon>Oryzeae</taxon>
        <taxon>Oryzinae</taxon>
        <taxon>Oryza</taxon>
        <taxon>Oryza meyeriana</taxon>
    </lineage>
</organism>
<reference evidence="3 4" key="1">
    <citation type="submission" date="2019-11" db="EMBL/GenBank/DDBJ databases">
        <title>Whole genome sequence of Oryza granulata.</title>
        <authorList>
            <person name="Li W."/>
        </authorList>
    </citation>
    <scope>NUCLEOTIDE SEQUENCE [LARGE SCALE GENOMIC DNA]</scope>
    <source>
        <strain evidence="4">cv. Menghai</strain>
        <tissue evidence="3">Leaf</tissue>
    </source>
</reference>
<dbReference type="Proteomes" id="UP000479710">
    <property type="component" value="Unassembled WGS sequence"/>
</dbReference>
<gene>
    <name evidence="3" type="ORF">E2562_019192</name>
</gene>
<evidence type="ECO:0000256" key="1">
    <source>
        <dbReference type="SAM" id="MobiDB-lite"/>
    </source>
</evidence>
<evidence type="ECO:0000313" key="4">
    <source>
        <dbReference type="Proteomes" id="UP000479710"/>
    </source>
</evidence>
<dbReference type="AlphaFoldDB" id="A0A6G1FA69"/>
<feature type="transmembrane region" description="Helical" evidence="2">
    <location>
        <begin position="6"/>
        <end position="26"/>
    </location>
</feature>
<accession>A0A6G1FA69</accession>
<keyword evidence="4" id="KW-1185">Reference proteome</keyword>
<evidence type="ECO:0000256" key="2">
    <source>
        <dbReference type="SAM" id="Phobius"/>
    </source>
</evidence>
<comment type="caution">
    <text evidence="3">The sequence shown here is derived from an EMBL/GenBank/DDBJ whole genome shotgun (WGS) entry which is preliminary data.</text>
</comment>
<feature type="region of interest" description="Disordered" evidence="1">
    <location>
        <begin position="59"/>
        <end position="79"/>
    </location>
</feature>
<keyword evidence="2" id="KW-0812">Transmembrane</keyword>
<proteinExistence type="predicted"/>
<keyword evidence="2" id="KW-1133">Transmembrane helix</keyword>